<keyword evidence="5" id="KW-1185">Reference proteome</keyword>
<dbReference type="Gene3D" id="3.30.70.370">
    <property type="match status" value="1"/>
</dbReference>
<evidence type="ECO:0000259" key="3">
    <source>
        <dbReference type="SMART" id="SM00482"/>
    </source>
</evidence>
<dbReference type="PRINTS" id="PR00868">
    <property type="entry name" value="DNAPOLI"/>
</dbReference>
<dbReference type="GO" id="GO:0006302">
    <property type="term" value="P:double-strand break repair"/>
    <property type="evidence" value="ECO:0007669"/>
    <property type="project" value="TreeGrafter"/>
</dbReference>
<dbReference type="SUPFAM" id="SSF53098">
    <property type="entry name" value="Ribonuclease H-like"/>
    <property type="match status" value="1"/>
</dbReference>
<name>A0A2I7RWN1_9CAUD</name>
<keyword evidence="4" id="KW-0808">Transferase</keyword>
<dbReference type="SUPFAM" id="SSF56672">
    <property type="entry name" value="DNA/RNA polymerases"/>
    <property type="match status" value="1"/>
</dbReference>
<evidence type="ECO:0000313" key="4">
    <source>
        <dbReference type="EMBL" id="AUR97971.1"/>
    </source>
</evidence>
<dbReference type="Pfam" id="PF00476">
    <property type="entry name" value="DNA_pol_A"/>
    <property type="match status" value="1"/>
</dbReference>
<dbReference type="Gene3D" id="1.10.150.20">
    <property type="entry name" value="5' to 3' exonuclease, C-terminal subdomain"/>
    <property type="match status" value="1"/>
</dbReference>
<dbReference type="PANTHER" id="PTHR10133:SF27">
    <property type="entry name" value="DNA POLYMERASE NU"/>
    <property type="match status" value="1"/>
</dbReference>
<protein>
    <submittedName>
        <fullName evidence="4">DNA-directed DNA polymerase, family A, palm domain</fullName>
    </submittedName>
</protein>
<dbReference type="Gene3D" id="3.30.420.10">
    <property type="entry name" value="Ribonuclease H-like superfamily/Ribonuclease H"/>
    <property type="match status" value="1"/>
</dbReference>
<dbReference type="GO" id="GO:0003887">
    <property type="term" value="F:DNA-directed DNA polymerase activity"/>
    <property type="evidence" value="ECO:0007669"/>
    <property type="project" value="UniProtKB-KW"/>
</dbReference>
<dbReference type="SMART" id="SM00482">
    <property type="entry name" value="POLAc"/>
    <property type="match status" value="1"/>
</dbReference>
<dbReference type="Gene3D" id="1.20.1060.10">
    <property type="entry name" value="Taq DNA Polymerase, Chain T, domain 4"/>
    <property type="match status" value="1"/>
</dbReference>
<gene>
    <name evidence="4" type="ORF">NVP1245O_58</name>
</gene>
<keyword evidence="4" id="KW-0548">Nucleotidyltransferase</keyword>
<evidence type="ECO:0000313" key="5">
    <source>
        <dbReference type="Proteomes" id="UP000272163"/>
    </source>
</evidence>
<dbReference type="InterPro" id="IPR002298">
    <property type="entry name" value="DNA_polymerase_A"/>
</dbReference>
<dbReference type="GO" id="GO:0039693">
    <property type="term" value="P:viral DNA genome replication"/>
    <property type="evidence" value="ECO:0007669"/>
    <property type="project" value="UniProtKB-KW"/>
</dbReference>
<reference evidence="4 5" key="1">
    <citation type="submission" date="2017-11" db="EMBL/GenBank/DDBJ databases">
        <title>A major lineage of nontailed dsDNA viruses as unrecognized killers of marine bacteria.</title>
        <authorList>
            <person name="Kauffman K.M."/>
            <person name="Hussain F.A."/>
            <person name="Yang J."/>
            <person name="Arevalo P."/>
            <person name="Brown J.M."/>
            <person name="Chang W.K."/>
            <person name="VanInsberghe D."/>
            <person name="Elsherbini J."/>
            <person name="Cutler M.B."/>
            <person name="Kelly L."/>
            <person name="Polz M.F."/>
        </authorList>
    </citation>
    <scope>NUCLEOTIDE SEQUENCE [LARGE SCALE GENOMIC DNA]</scope>
</reference>
<evidence type="ECO:0000256" key="2">
    <source>
        <dbReference type="ARBA" id="ARBA00023109"/>
    </source>
</evidence>
<evidence type="ECO:0000256" key="1">
    <source>
        <dbReference type="ARBA" id="ARBA00022705"/>
    </source>
</evidence>
<dbReference type="EMBL" id="MG592610">
    <property type="protein sequence ID" value="AUR97971.1"/>
    <property type="molecule type" value="Genomic_DNA"/>
</dbReference>
<dbReference type="InterPro" id="IPR043502">
    <property type="entry name" value="DNA/RNA_pol_sf"/>
</dbReference>
<keyword evidence="4" id="KW-0239">DNA-directed DNA polymerase</keyword>
<dbReference type="Proteomes" id="UP000272163">
    <property type="component" value="Segment"/>
</dbReference>
<keyword evidence="1" id="KW-0235">DNA replication</keyword>
<proteinExistence type="predicted"/>
<sequence>MQHIIHHDEYDTAILIKQASLVKSRINEIYLNPTGLKAISFSLDYAGKKKPSASTIHEYLGQLLPSLDSLGIKDLLVCDGEYFKKLCKVQKADPHYGAVLPVAIKGYEHMNAVLCPNHASLLYNPTMIDKIEFSLDTMVNHKQGTHVELGTNVIHSEDYPSDYDAIKQWLDTLLLMPALTCDIEAYSLKHYLSGIGSVGFAWDCHNGISFAVDSVACEPTEVRVWDKKDKKYKKRIAHNKQVRNEPIRALLKDFFEKYQGTLIYHNSGYDITVLIYQLWMGNLLDQEGLLEGLEVMTRSYEDTLLIAYLATNSCTGNKLGLKDQAHEFTGNYAESDINDIQLIPMPNLLRYNNVDCMATWFVMDKHYDTMVLDEQFDLYQKFKVWQKDIIQIQLTGMCLSMPKVLEAEHKLQAIFDTHKNALLNHPIIQAFESNMRKAMWQKDWDDRKKKAVNPENIKAKDTSVFDEERFNPNSGVQLQKLLYEDMGLPVVDKTKTGAPATGGKTLKKLTKVIQDEESIKILNHLRDYAGVAKILSAFIPVFKEAPLAPDGMHYLFGSFKLGGTVSGRLSSKNPNLQQIPSGSDYAKVIKACFVAPPNHIFVGADFASLEDRIDALLTKDPNKIKVYTMGFDGHSYRAYYYFGDEMTGIDPESAESINSIQVTYKGLRQDSKAPTFALTYDGTWRTMVTNLGWSEDKSKMVESNYLKMYAVSKQWKTDRLIHASNEGYATVAFGLRVRTPLLKRSLMGTSVTTSQAAAESRTVGNAMGQSYGLLNNRAFGEFIEKVRSSAYKYAFRPCALIHDAIYGYVRDDWEALAFVNKTMTQAMEWQELPEIWHDEVKLGGDLDVFYPSWANDFTLPRTDCVDTLKEVVHKEVLKRKGAL</sequence>
<accession>A0A2I7RWN1</accession>
<dbReference type="InterPro" id="IPR012337">
    <property type="entry name" value="RNaseH-like_sf"/>
</dbReference>
<dbReference type="PANTHER" id="PTHR10133">
    <property type="entry name" value="DNA POLYMERASE I"/>
    <property type="match status" value="1"/>
</dbReference>
<dbReference type="InterPro" id="IPR036397">
    <property type="entry name" value="RNaseH_sf"/>
</dbReference>
<keyword evidence="2" id="KW-1194">Viral DNA replication</keyword>
<dbReference type="GO" id="GO:0006261">
    <property type="term" value="P:DNA-templated DNA replication"/>
    <property type="evidence" value="ECO:0007669"/>
    <property type="project" value="InterPro"/>
</dbReference>
<dbReference type="GO" id="GO:0003677">
    <property type="term" value="F:DNA binding"/>
    <property type="evidence" value="ECO:0007669"/>
    <property type="project" value="InterPro"/>
</dbReference>
<feature type="domain" description="DNA-directed DNA polymerase family A palm" evidence="3">
    <location>
        <begin position="586"/>
        <end position="812"/>
    </location>
</feature>
<dbReference type="InterPro" id="IPR001098">
    <property type="entry name" value="DNA-dir_DNA_pol_A_palm_dom"/>
</dbReference>
<organism evidence="4 5">
    <name type="scientific">Vibrio phage 1.245.O._10N.261.54.C7</name>
    <dbReference type="NCBI Taxonomy" id="1881236"/>
    <lineage>
        <taxon>Viruses</taxon>
        <taxon>Duplodnaviria</taxon>
        <taxon>Heunggongvirae</taxon>
        <taxon>Uroviricota</taxon>
        <taxon>Caudoviricetes</taxon>
        <taxon>Schitoviridae</taxon>
        <taxon>Pariacacavirus</taxon>
        <taxon>Pariacacavirus 1245O</taxon>
    </lineage>
</organism>